<comment type="caution">
    <text evidence="2">The sequence shown here is derived from an EMBL/GenBank/DDBJ whole genome shotgun (WGS) entry which is preliminary data.</text>
</comment>
<gene>
    <name evidence="2" type="ORF">HCN44_010199</name>
</gene>
<dbReference type="EMBL" id="JACMRX010000003">
    <property type="protein sequence ID" value="KAF7993604.1"/>
    <property type="molecule type" value="Genomic_DNA"/>
</dbReference>
<sequence length="74" mass="7598">MESSTSRGDSQIPDDVESMDCNDDGQAPIIQGQAGEQKSDGQAGEKISDDQAGGQRPDDQAGGQRPADAAVLHG</sequence>
<evidence type="ECO:0000313" key="3">
    <source>
        <dbReference type="Proteomes" id="UP000639338"/>
    </source>
</evidence>
<evidence type="ECO:0000256" key="1">
    <source>
        <dbReference type="SAM" id="MobiDB-lite"/>
    </source>
</evidence>
<evidence type="ECO:0000313" key="2">
    <source>
        <dbReference type="EMBL" id="KAF7993604.1"/>
    </source>
</evidence>
<feature type="compositionally biased region" description="Acidic residues" evidence="1">
    <location>
        <begin position="12"/>
        <end position="23"/>
    </location>
</feature>
<name>A0A835CS66_APHGI</name>
<accession>A0A835CS66</accession>
<protein>
    <submittedName>
        <fullName evidence="2">Uncharacterized protein</fullName>
    </submittedName>
</protein>
<organism evidence="2 3">
    <name type="scientific">Aphidius gifuensis</name>
    <name type="common">Parasitoid wasp</name>
    <dbReference type="NCBI Taxonomy" id="684658"/>
    <lineage>
        <taxon>Eukaryota</taxon>
        <taxon>Metazoa</taxon>
        <taxon>Ecdysozoa</taxon>
        <taxon>Arthropoda</taxon>
        <taxon>Hexapoda</taxon>
        <taxon>Insecta</taxon>
        <taxon>Pterygota</taxon>
        <taxon>Neoptera</taxon>
        <taxon>Endopterygota</taxon>
        <taxon>Hymenoptera</taxon>
        <taxon>Apocrita</taxon>
        <taxon>Ichneumonoidea</taxon>
        <taxon>Braconidae</taxon>
        <taxon>Aphidiinae</taxon>
        <taxon>Aphidius</taxon>
    </lineage>
</organism>
<dbReference type="AlphaFoldDB" id="A0A835CS66"/>
<dbReference type="Proteomes" id="UP000639338">
    <property type="component" value="Unassembled WGS sequence"/>
</dbReference>
<reference evidence="2 3" key="1">
    <citation type="submission" date="2020-08" db="EMBL/GenBank/DDBJ databases">
        <title>Aphidius gifuensis genome sequencing and assembly.</title>
        <authorList>
            <person name="Du Z."/>
        </authorList>
    </citation>
    <scope>NUCLEOTIDE SEQUENCE [LARGE SCALE GENOMIC DNA]</scope>
    <source>
        <strain evidence="2">YNYX2018</strain>
        <tissue evidence="2">Adults</tissue>
    </source>
</reference>
<keyword evidence="3" id="KW-1185">Reference proteome</keyword>
<proteinExistence type="predicted"/>
<feature type="region of interest" description="Disordered" evidence="1">
    <location>
        <begin position="1"/>
        <end position="74"/>
    </location>
</feature>